<proteinExistence type="predicted"/>
<evidence type="ECO:0000313" key="2">
    <source>
        <dbReference type="EMBL" id="TQS40502.1"/>
    </source>
</evidence>
<accession>A0A545AGQ1</accession>
<dbReference type="AlphaFoldDB" id="A0A545AGQ1"/>
<evidence type="ECO:0000259" key="1">
    <source>
        <dbReference type="Pfam" id="PF04149"/>
    </source>
</evidence>
<dbReference type="InParanoid" id="A0A545AGQ1"/>
<reference evidence="2 3" key="1">
    <citation type="submission" date="2019-07" db="EMBL/GenBank/DDBJ databases">
        <title>Cryptosporangium phraense sp. nov., isolated from plant litter.</title>
        <authorList>
            <person name="Suriyachadkun C."/>
        </authorList>
    </citation>
    <scope>NUCLEOTIDE SEQUENCE [LARGE SCALE GENOMIC DNA]</scope>
    <source>
        <strain evidence="2 3">A-T 5661</strain>
    </source>
</reference>
<keyword evidence="3" id="KW-1185">Reference proteome</keyword>
<feature type="domain" description="DUF397" evidence="1">
    <location>
        <begin position="7"/>
        <end position="56"/>
    </location>
</feature>
<dbReference type="Proteomes" id="UP000317982">
    <property type="component" value="Unassembled WGS sequence"/>
</dbReference>
<dbReference type="OrthoDB" id="3483392at2"/>
<protein>
    <submittedName>
        <fullName evidence="2">DUF397 domain-containing protein</fullName>
    </submittedName>
</protein>
<evidence type="ECO:0000313" key="3">
    <source>
        <dbReference type="Proteomes" id="UP000317982"/>
    </source>
</evidence>
<name>A0A545AGQ1_9ACTN</name>
<sequence length="58" mass="6310">MSSADFWKKSTHSGTTNCVEVSAARGSVVVRDSKRPDGPRLRVSAAAWDAFLSSLRTR</sequence>
<organism evidence="2 3">
    <name type="scientific">Cryptosporangium phraense</name>
    <dbReference type="NCBI Taxonomy" id="2593070"/>
    <lineage>
        <taxon>Bacteria</taxon>
        <taxon>Bacillati</taxon>
        <taxon>Actinomycetota</taxon>
        <taxon>Actinomycetes</taxon>
        <taxon>Cryptosporangiales</taxon>
        <taxon>Cryptosporangiaceae</taxon>
        <taxon>Cryptosporangium</taxon>
    </lineage>
</organism>
<dbReference type="Pfam" id="PF04149">
    <property type="entry name" value="DUF397"/>
    <property type="match status" value="1"/>
</dbReference>
<comment type="caution">
    <text evidence="2">The sequence shown here is derived from an EMBL/GenBank/DDBJ whole genome shotgun (WGS) entry which is preliminary data.</text>
</comment>
<dbReference type="EMBL" id="VIRS01000040">
    <property type="protein sequence ID" value="TQS40502.1"/>
    <property type="molecule type" value="Genomic_DNA"/>
</dbReference>
<dbReference type="InterPro" id="IPR007278">
    <property type="entry name" value="DUF397"/>
</dbReference>
<gene>
    <name evidence="2" type="ORF">FL583_34560</name>
</gene>